<evidence type="ECO:0000256" key="18">
    <source>
        <dbReference type="ARBA" id="ARBA00049504"/>
    </source>
</evidence>
<dbReference type="GO" id="GO:0005886">
    <property type="term" value="C:plasma membrane"/>
    <property type="evidence" value="ECO:0007669"/>
    <property type="project" value="UniProtKB-SubCell"/>
</dbReference>
<dbReference type="RefSeq" id="WP_110780410.1">
    <property type="nucleotide sequence ID" value="NZ_QJTI01000006.1"/>
</dbReference>
<feature type="transmembrane region" description="Helical" evidence="19">
    <location>
        <begin position="202"/>
        <end position="220"/>
    </location>
</feature>
<dbReference type="Pfam" id="PF02654">
    <property type="entry name" value="CobS"/>
    <property type="match status" value="1"/>
</dbReference>
<evidence type="ECO:0000256" key="15">
    <source>
        <dbReference type="ARBA" id="ARBA00032605"/>
    </source>
</evidence>
<dbReference type="Proteomes" id="UP000248148">
    <property type="component" value="Unassembled WGS sequence"/>
</dbReference>
<dbReference type="InterPro" id="IPR003805">
    <property type="entry name" value="CobS"/>
</dbReference>
<accession>A0A318TG02</accession>
<comment type="subcellular location">
    <subcellularLocation>
        <location evidence="2 19">Cell membrane</location>
        <topology evidence="2 19">Multi-pass membrane protein</topology>
    </subcellularLocation>
</comment>
<evidence type="ECO:0000256" key="16">
    <source>
        <dbReference type="ARBA" id="ARBA00032853"/>
    </source>
</evidence>
<feature type="transmembrane region" description="Helical" evidence="19">
    <location>
        <begin position="35"/>
        <end position="58"/>
    </location>
</feature>
<name>A0A318TG02_9BRAD</name>
<comment type="pathway">
    <text evidence="3 19">Cofactor biosynthesis; adenosylcobalamin biosynthesis; adenosylcobalamin from cob(II)yrinate a,c-diamide: step 7/7.</text>
</comment>
<gene>
    <name evidence="19" type="primary">cobS</name>
    <name evidence="20" type="ORF">BJ122_106105</name>
</gene>
<keyword evidence="7 19" id="KW-1003">Cell membrane</keyword>
<protein>
    <recommendedName>
        <fullName evidence="6 19">Adenosylcobinamide-GDP ribazoletransferase</fullName>
        <ecNumber evidence="5 19">2.7.8.26</ecNumber>
    </recommendedName>
    <alternativeName>
        <fullName evidence="16 19">Cobalamin synthase</fullName>
    </alternativeName>
    <alternativeName>
        <fullName evidence="15 19">Cobalamin-5'-phosphate synthase</fullName>
    </alternativeName>
</protein>
<dbReference type="UniPathway" id="UPA00148">
    <property type="reaction ID" value="UER00238"/>
</dbReference>
<keyword evidence="9 19" id="KW-0808">Transferase</keyword>
<keyword evidence="11 19" id="KW-0460">Magnesium</keyword>
<evidence type="ECO:0000256" key="12">
    <source>
        <dbReference type="ARBA" id="ARBA00022989"/>
    </source>
</evidence>
<evidence type="ECO:0000256" key="10">
    <source>
        <dbReference type="ARBA" id="ARBA00022692"/>
    </source>
</evidence>
<dbReference type="GO" id="GO:0008818">
    <property type="term" value="F:cobalamin 5'-phosphate synthase activity"/>
    <property type="evidence" value="ECO:0007669"/>
    <property type="project" value="UniProtKB-UniRule"/>
</dbReference>
<evidence type="ECO:0000256" key="17">
    <source>
        <dbReference type="ARBA" id="ARBA00048623"/>
    </source>
</evidence>
<evidence type="ECO:0000256" key="13">
    <source>
        <dbReference type="ARBA" id="ARBA00023136"/>
    </source>
</evidence>
<keyword evidence="13 19" id="KW-0472">Membrane</keyword>
<evidence type="ECO:0000256" key="9">
    <source>
        <dbReference type="ARBA" id="ARBA00022679"/>
    </source>
</evidence>
<proteinExistence type="inferred from homology"/>
<comment type="caution">
    <text evidence="19">Lacks conserved residue(s) required for the propagation of feature annotation.</text>
</comment>
<evidence type="ECO:0000256" key="4">
    <source>
        <dbReference type="ARBA" id="ARBA00010561"/>
    </source>
</evidence>
<evidence type="ECO:0000256" key="5">
    <source>
        <dbReference type="ARBA" id="ARBA00013200"/>
    </source>
</evidence>
<dbReference type="EC" id="2.7.8.26" evidence="5 19"/>
<evidence type="ECO:0000313" key="20">
    <source>
        <dbReference type="EMBL" id="PYF03614.1"/>
    </source>
</evidence>
<reference evidence="20 21" key="1">
    <citation type="submission" date="2018-06" db="EMBL/GenBank/DDBJ databases">
        <title>Genomic Encyclopedia of Archaeal and Bacterial Type Strains, Phase II (KMG-II): from individual species to whole genera.</title>
        <authorList>
            <person name="Goeker M."/>
        </authorList>
    </citation>
    <scope>NUCLEOTIDE SEQUENCE [LARGE SCALE GENOMIC DNA]</scope>
    <source>
        <strain evidence="20 21">JCM 11668</strain>
    </source>
</reference>
<dbReference type="EMBL" id="QJTI01000006">
    <property type="protein sequence ID" value="PYF03614.1"/>
    <property type="molecule type" value="Genomic_DNA"/>
</dbReference>
<evidence type="ECO:0000256" key="1">
    <source>
        <dbReference type="ARBA" id="ARBA00001946"/>
    </source>
</evidence>
<sequence length="251" mass="25524">MATSRPFFQAVQIMTIVPTPAATRIDGDWLQSAKYFPLVGALIGTACAGALLIADLFWSGAVPAIIAVGVGVALTGGIHEDGVSDTADGLFGGRSREQRLTIIKDSRIGTYGALALAFSLALRIALLASLPVPIAAAALVAAHSIGRAGVTAGMTLLPYGGNLDTAKLDYPQQRLSMAGVVITLAFTMLGFGALLALAPWSALLGAVFAVLLATLPILAAQKLLGGYTGDILGATEQMAEIGLLLGVAALI</sequence>
<comment type="caution">
    <text evidence="20">The sequence shown here is derived from an EMBL/GenBank/DDBJ whole genome shotgun (WGS) entry which is preliminary data.</text>
</comment>
<organism evidence="20 21">
    <name type="scientific">Rhodopseudomonas faecalis</name>
    <dbReference type="NCBI Taxonomy" id="99655"/>
    <lineage>
        <taxon>Bacteria</taxon>
        <taxon>Pseudomonadati</taxon>
        <taxon>Pseudomonadota</taxon>
        <taxon>Alphaproteobacteria</taxon>
        <taxon>Hyphomicrobiales</taxon>
        <taxon>Nitrobacteraceae</taxon>
        <taxon>Rhodopseudomonas</taxon>
    </lineage>
</organism>
<evidence type="ECO:0000256" key="19">
    <source>
        <dbReference type="HAMAP-Rule" id="MF_00719"/>
    </source>
</evidence>
<evidence type="ECO:0000256" key="11">
    <source>
        <dbReference type="ARBA" id="ARBA00022842"/>
    </source>
</evidence>
<evidence type="ECO:0000256" key="7">
    <source>
        <dbReference type="ARBA" id="ARBA00022475"/>
    </source>
</evidence>
<dbReference type="GO" id="GO:0009236">
    <property type="term" value="P:cobalamin biosynthetic process"/>
    <property type="evidence" value="ECO:0007669"/>
    <property type="project" value="UniProtKB-UniRule"/>
</dbReference>
<evidence type="ECO:0000256" key="6">
    <source>
        <dbReference type="ARBA" id="ARBA00015850"/>
    </source>
</evidence>
<keyword evidence="10 19" id="KW-0812">Transmembrane</keyword>
<comment type="catalytic activity">
    <reaction evidence="17 19">
        <text>alpha-ribazole + adenosylcob(III)inamide-GDP = adenosylcob(III)alamin + GMP + H(+)</text>
        <dbReference type="Rhea" id="RHEA:16049"/>
        <dbReference type="ChEBI" id="CHEBI:10329"/>
        <dbReference type="ChEBI" id="CHEBI:15378"/>
        <dbReference type="ChEBI" id="CHEBI:18408"/>
        <dbReference type="ChEBI" id="CHEBI:58115"/>
        <dbReference type="ChEBI" id="CHEBI:60487"/>
        <dbReference type="EC" id="2.7.8.26"/>
    </reaction>
</comment>
<comment type="catalytic activity">
    <reaction evidence="18 19">
        <text>alpha-ribazole 5'-phosphate + adenosylcob(III)inamide-GDP = adenosylcob(III)alamin 5'-phosphate + GMP + H(+)</text>
        <dbReference type="Rhea" id="RHEA:23560"/>
        <dbReference type="ChEBI" id="CHEBI:15378"/>
        <dbReference type="ChEBI" id="CHEBI:57918"/>
        <dbReference type="ChEBI" id="CHEBI:58115"/>
        <dbReference type="ChEBI" id="CHEBI:60487"/>
        <dbReference type="ChEBI" id="CHEBI:60493"/>
        <dbReference type="EC" id="2.7.8.26"/>
    </reaction>
</comment>
<dbReference type="OrthoDB" id="9794626at2"/>
<evidence type="ECO:0000313" key="21">
    <source>
        <dbReference type="Proteomes" id="UP000248148"/>
    </source>
</evidence>
<comment type="function">
    <text evidence="14 19">Joins adenosylcobinamide-GDP and alpha-ribazole to generate adenosylcobalamin (Ado-cobalamin). Also synthesizes adenosylcobalamin 5'-phosphate from adenosylcobinamide-GDP and alpha-ribazole 5'-phosphate.</text>
</comment>
<evidence type="ECO:0000256" key="2">
    <source>
        <dbReference type="ARBA" id="ARBA00004651"/>
    </source>
</evidence>
<feature type="transmembrane region" description="Helical" evidence="19">
    <location>
        <begin position="177"/>
        <end position="196"/>
    </location>
</feature>
<dbReference type="AlphaFoldDB" id="A0A318TG02"/>
<dbReference type="HAMAP" id="MF_00719">
    <property type="entry name" value="CobS"/>
    <property type="match status" value="1"/>
</dbReference>
<dbReference type="NCBIfam" id="TIGR00317">
    <property type="entry name" value="cobS"/>
    <property type="match status" value="1"/>
</dbReference>
<comment type="similarity">
    <text evidence="4 19">Belongs to the CobS family.</text>
</comment>
<keyword evidence="12 19" id="KW-1133">Transmembrane helix</keyword>
<dbReference type="GO" id="GO:0051073">
    <property type="term" value="F:adenosylcobinamide-GDP ribazoletransferase activity"/>
    <property type="evidence" value="ECO:0007669"/>
    <property type="project" value="UniProtKB-UniRule"/>
</dbReference>
<comment type="cofactor">
    <cofactor evidence="1 19">
        <name>Mg(2+)</name>
        <dbReference type="ChEBI" id="CHEBI:18420"/>
    </cofactor>
</comment>
<keyword evidence="21" id="KW-1185">Reference proteome</keyword>
<dbReference type="PANTHER" id="PTHR34148">
    <property type="entry name" value="ADENOSYLCOBINAMIDE-GDP RIBAZOLETRANSFERASE"/>
    <property type="match status" value="1"/>
</dbReference>
<evidence type="ECO:0000256" key="8">
    <source>
        <dbReference type="ARBA" id="ARBA00022573"/>
    </source>
</evidence>
<evidence type="ECO:0000256" key="14">
    <source>
        <dbReference type="ARBA" id="ARBA00025228"/>
    </source>
</evidence>
<keyword evidence="8 19" id="KW-0169">Cobalamin biosynthesis</keyword>
<dbReference type="PANTHER" id="PTHR34148:SF1">
    <property type="entry name" value="ADENOSYLCOBINAMIDE-GDP RIBAZOLETRANSFERASE"/>
    <property type="match status" value="1"/>
</dbReference>
<evidence type="ECO:0000256" key="3">
    <source>
        <dbReference type="ARBA" id="ARBA00004663"/>
    </source>
</evidence>